<reference evidence="1" key="2">
    <citation type="submission" date="2023-05" db="EMBL/GenBank/DDBJ databases">
        <authorList>
            <consortium name="Lawrence Berkeley National Laboratory"/>
            <person name="Steindorff A."/>
            <person name="Hensen N."/>
            <person name="Bonometti L."/>
            <person name="Westerberg I."/>
            <person name="Brannstrom I.O."/>
            <person name="Guillou S."/>
            <person name="Cros-Aarteil S."/>
            <person name="Calhoun S."/>
            <person name="Haridas S."/>
            <person name="Kuo A."/>
            <person name="Mondo S."/>
            <person name="Pangilinan J."/>
            <person name="Riley R."/>
            <person name="Labutti K."/>
            <person name="Andreopoulos B."/>
            <person name="Lipzen A."/>
            <person name="Chen C."/>
            <person name="Yanf M."/>
            <person name="Daum C."/>
            <person name="Ng V."/>
            <person name="Clum A."/>
            <person name="Ohm R."/>
            <person name="Martin F."/>
            <person name="Silar P."/>
            <person name="Natvig D."/>
            <person name="Lalanne C."/>
            <person name="Gautier V."/>
            <person name="Ament-Velasquez S.L."/>
            <person name="Kruys A."/>
            <person name="Hutchinson M.I."/>
            <person name="Powell A.J."/>
            <person name="Barry K."/>
            <person name="Miller A.N."/>
            <person name="Grigoriev I.V."/>
            <person name="Debuchy R."/>
            <person name="Gladieux P."/>
            <person name="Thoren M.H."/>
            <person name="Johannesson H."/>
        </authorList>
    </citation>
    <scope>NUCLEOTIDE SEQUENCE</scope>
    <source>
        <strain evidence="1">CBS 315.58</strain>
    </source>
</reference>
<sequence length="69" mass="8087">MVYEKSVGTLSTDIHQTLHVWIEHDLRKGYNLDLERRVKPVLCFDDVFRLLFPKPFHGRGAFPGRIFSS</sequence>
<dbReference type="AlphaFoldDB" id="A0AAN7AU26"/>
<protein>
    <submittedName>
        <fullName evidence="1">Uncharacterized protein</fullName>
    </submittedName>
</protein>
<name>A0AAN7AU26_9PEZI</name>
<keyword evidence="2" id="KW-1185">Reference proteome</keyword>
<organism evidence="1 2">
    <name type="scientific">Triangularia verruculosa</name>
    <dbReference type="NCBI Taxonomy" id="2587418"/>
    <lineage>
        <taxon>Eukaryota</taxon>
        <taxon>Fungi</taxon>
        <taxon>Dikarya</taxon>
        <taxon>Ascomycota</taxon>
        <taxon>Pezizomycotina</taxon>
        <taxon>Sordariomycetes</taxon>
        <taxon>Sordariomycetidae</taxon>
        <taxon>Sordariales</taxon>
        <taxon>Podosporaceae</taxon>
        <taxon>Triangularia</taxon>
    </lineage>
</organism>
<evidence type="ECO:0000313" key="2">
    <source>
        <dbReference type="Proteomes" id="UP001303160"/>
    </source>
</evidence>
<gene>
    <name evidence="1" type="ORF">QBC40DRAFT_255923</name>
</gene>
<reference evidence="1" key="1">
    <citation type="journal article" date="2023" name="Mol. Phylogenet. Evol.">
        <title>Genome-scale phylogeny and comparative genomics of the fungal order Sordariales.</title>
        <authorList>
            <person name="Hensen N."/>
            <person name="Bonometti L."/>
            <person name="Westerberg I."/>
            <person name="Brannstrom I.O."/>
            <person name="Guillou S."/>
            <person name="Cros-Aarteil S."/>
            <person name="Calhoun S."/>
            <person name="Haridas S."/>
            <person name="Kuo A."/>
            <person name="Mondo S."/>
            <person name="Pangilinan J."/>
            <person name="Riley R."/>
            <person name="LaButti K."/>
            <person name="Andreopoulos B."/>
            <person name="Lipzen A."/>
            <person name="Chen C."/>
            <person name="Yan M."/>
            <person name="Daum C."/>
            <person name="Ng V."/>
            <person name="Clum A."/>
            <person name="Steindorff A."/>
            <person name="Ohm R.A."/>
            <person name="Martin F."/>
            <person name="Silar P."/>
            <person name="Natvig D.O."/>
            <person name="Lalanne C."/>
            <person name="Gautier V."/>
            <person name="Ament-Velasquez S.L."/>
            <person name="Kruys A."/>
            <person name="Hutchinson M.I."/>
            <person name="Powell A.J."/>
            <person name="Barry K."/>
            <person name="Miller A.N."/>
            <person name="Grigoriev I.V."/>
            <person name="Debuchy R."/>
            <person name="Gladieux P."/>
            <person name="Hiltunen Thoren M."/>
            <person name="Johannesson H."/>
        </authorList>
    </citation>
    <scope>NUCLEOTIDE SEQUENCE</scope>
    <source>
        <strain evidence="1">CBS 315.58</strain>
    </source>
</reference>
<accession>A0AAN7AU26</accession>
<evidence type="ECO:0000313" key="1">
    <source>
        <dbReference type="EMBL" id="KAK4198637.1"/>
    </source>
</evidence>
<comment type="caution">
    <text evidence="1">The sequence shown here is derived from an EMBL/GenBank/DDBJ whole genome shotgun (WGS) entry which is preliminary data.</text>
</comment>
<dbReference type="EMBL" id="MU863943">
    <property type="protein sequence ID" value="KAK4198637.1"/>
    <property type="molecule type" value="Genomic_DNA"/>
</dbReference>
<dbReference type="Proteomes" id="UP001303160">
    <property type="component" value="Unassembled WGS sequence"/>
</dbReference>
<proteinExistence type="predicted"/>